<dbReference type="InterPro" id="IPR001969">
    <property type="entry name" value="Aspartic_peptidase_AS"/>
</dbReference>
<feature type="region of interest" description="Disordered" evidence="5">
    <location>
        <begin position="37"/>
        <end position="110"/>
    </location>
</feature>
<dbReference type="Pfam" id="PF00026">
    <property type="entry name" value="Asp"/>
    <property type="match status" value="1"/>
</dbReference>
<dbReference type="Proteomes" id="UP000076871">
    <property type="component" value="Unassembled WGS sequence"/>
</dbReference>
<keyword evidence="2 4" id="KW-0064">Aspartyl protease</keyword>
<sequence length="446" mass="47344">MSHIVARAVPFTTRLAFPHAKEIIASDRARAQKLLAGIRPHGPNAAHRRRHEHDRHDHHERRERHREHEREREREREDRHKHSGGGATGQTGSGTGVDTGSGTSSSTTGVGVDVTDASVNYNATVGVGSPATNYTMLIDTGSSNTWLGADNKYVKTSTSKDTGDTVSVSYGSGSFSGEEYIDQVTIASSLVIKQQSIGVASKATGFSGVDGILGIGPVDLTTDTVSNTSTVPTVTDNLFSEGSISVESISISFEPSSTTDLANGELTFGGVDPSRYTGEITYTPITSTSPASDYWGINQTVAYGTGTTLLTNDAGIVDTGTTLLLLATSAFNAYQKATGATLDSTTGLLAVTQSQYDSLQSLYFTIEGTQFEFTANAQIWPRALNTAIGGEEGKIYLVASDLGSDIGQGLDFINGYGWLQRFYSIFDTTNSRVGVANTPYTDATTN</sequence>
<feature type="compositionally biased region" description="Basic residues" evidence="5">
    <location>
        <begin position="46"/>
        <end position="65"/>
    </location>
</feature>
<dbReference type="CDD" id="cd05471">
    <property type="entry name" value="pepsin_like"/>
    <property type="match status" value="1"/>
</dbReference>
<feature type="active site" evidence="3">
    <location>
        <position position="139"/>
    </location>
</feature>
<keyword evidence="4" id="KW-0378">Hydrolase</keyword>
<evidence type="ECO:0000256" key="4">
    <source>
        <dbReference type="RuleBase" id="RU000454"/>
    </source>
</evidence>
<feature type="compositionally biased region" description="Basic and acidic residues" evidence="5">
    <location>
        <begin position="66"/>
        <end position="80"/>
    </location>
</feature>
<dbReference type="OrthoDB" id="660550at2759"/>
<feature type="compositionally biased region" description="Gly residues" evidence="5">
    <location>
        <begin position="84"/>
        <end position="99"/>
    </location>
</feature>
<dbReference type="PRINTS" id="PR00792">
    <property type="entry name" value="PEPSIN"/>
</dbReference>
<dbReference type="InterPro" id="IPR001461">
    <property type="entry name" value="Aspartic_peptidase_A1"/>
</dbReference>
<evidence type="ECO:0000313" key="7">
    <source>
        <dbReference type="EMBL" id="KZT12203.1"/>
    </source>
</evidence>
<dbReference type="PANTHER" id="PTHR47966">
    <property type="entry name" value="BETA-SITE APP-CLEAVING ENZYME, ISOFORM A-RELATED"/>
    <property type="match status" value="1"/>
</dbReference>
<dbReference type="InterPro" id="IPR021109">
    <property type="entry name" value="Peptidase_aspartic_dom_sf"/>
</dbReference>
<evidence type="ECO:0000259" key="6">
    <source>
        <dbReference type="PROSITE" id="PS51767"/>
    </source>
</evidence>
<gene>
    <name evidence="7" type="ORF">LAESUDRAFT_720175</name>
</gene>
<protein>
    <submittedName>
        <fullName evidence="7">Acid protease</fullName>
    </submittedName>
</protein>
<dbReference type="PROSITE" id="PS00141">
    <property type="entry name" value="ASP_PROTEASE"/>
    <property type="match status" value="2"/>
</dbReference>
<evidence type="ECO:0000313" key="8">
    <source>
        <dbReference type="Proteomes" id="UP000076871"/>
    </source>
</evidence>
<dbReference type="InParanoid" id="A0A165HUG6"/>
<accession>A0A165HUG6</accession>
<evidence type="ECO:0000256" key="2">
    <source>
        <dbReference type="ARBA" id="ARBA00022750"/>
    </source>
</evidence>
<evidence type="ECO:0000256" key="3">
    <source>
        <dbReference type="PIRSR" id="PIRSR601461-1"/>
    </source>
</evidence>
<evidence type="ECO:0000256" key="1">
    <source>
        <dbReference type="ARBA" id="ARBA00007447"/>
    </source>
</evidence>
<dbReference type="STRING" id="1314785.A0A165HUG6"/>
<comment type="similarity">
    <text evidence="1 4">Belongs to the peptidase A1 family.</text>
</comment>
<keyword evidence="8" id="KW-1185">Reference proteome</keyword>
<dbReference type="InterPro" id="IPR033121">
    <property type="entry name" value="PEPTIDASE_A1"/>
</dbReference>
<organism evidence="7 8">
    <name type="scientific">Laetiporus sulphureus 93-53</name>
    <dbReference type="NCBI Taxonomy" id="1314785"/>
    <lineage>
        <taxon>Eukaryota</taxon>
        <taxon>Fungi</taxon>
        <taxon>Dikarya</taxon>
        <taxon>Basidiomycota</taxon>
        <taxon>Agaricomycotina</taxon>
        <taxon>Agaricomycetes</taxon>
        <taxon>Polyporales</taxon>
        <taxon>Laetiporus</taxon>
    </lineage>
</organism>
<dbReference type="PROSITE" id="PS51767">
    <property type="entry name" value="PEPTIDASE_A1"/>
    <property type="match status" value="1"/>
</dbReference>
<dbReference type="GeneID" id="63824800"/>
<dbReference type="FunCoup" id="A0A165HUG6">
    <property type="interactions" value="51"/>
</dbReference>
<dbReference type="EMBL" id="KV427606">
    <property type="protein sequence ID" value="KZT12203.1"/>
    <property type="molecule type" value="Genomic_DNA"/>
</dbReference>
<feature type="domain" description="Peptidase A1" evidence="6">
    <location>
        <begin position="121"/>
        <end position="436"/>
    </location>
</feature>
<dbReference type="InterPro" id="IPR034164">
    <property type="entry name" value="Pepsin-like_dom"/>
</dbReference>
<reference evidence="7 8" key="1">
    <citation type="journal article" date="2016" name="Mol. Biol. Evol.">
        <title>Comparative Genomics of Early-Diverging Mushroom-Forming Fungi Provides Insights into the Origins of Lignocellulose Decay Capabilities.</title>
        <authorList>
            <person name="Nagy L.G."/>
            <person name="Riley R."/>
            <person name="Tritt A."/>
            <person name="Adam C."/>
            <person name="Daum C."/>
            <person name="Floudas D."/>
            <person name="Sun H."/>
            <person name="Yadav J.S."/>
            <person name="Pangilinan J."/>
            <person name="Larsson K.H."/>
            <person name="Matsuura K."/>
            <person name="Barry K."/>
            <person name="Labutti K."/>
            <person name="Kuo R."/>
            <person name="Ohm R.A."/>
            <person name="Bhattacharya S.S."/>
            <person name="Shirouzu T."/>
            <person name="Yoshinaga Y."/>
            <person name="Martin F.M."/>
            <person name="Grigoriev I.V."/>
            <person name="Hibbett D.S."/>
        </authorList>
    </citation>
    <scope>NUCLEOTIDE SEQUENCE [LARGE SCALE GENOMIC DNA]</scope>
    <source>
        <strain evidence="7 8">93-53</strain>
    </source>
</reference>
<dbReference type="RefSeq" id="XP_040769851.1">
    <property type="nucleotide sequence ID" value="XM_040907771.1"/>
</dbReference>
<proteinExistence type="inferred from homology"/>
<feature type="compositionally biased region" description="Low complexity" evidence="5">
    <location>
        <begin position="100"/>
        <end position="110"/>
    </location>
</feature>
<evidence type="ECO:0000256" key="5">
    <source>
        <dbReference type="SAM" id="MobiDB-lite"/>
    </source>
</evidence>
<dbReference type="GO" id="GO:0006508">
    <property type="term" value="P:proteolysis"/>
    <property type="evidence" value="ECO:0007669"/>
    <property type="project" value="UniProtKB-KW"/>
</dbReference>
<dbReference type="Gene3D" id="2.40.70.10">
    <property type="entry name" value="Acid Proteases"/>
    <property type="match status" value="2"/>
</dbReference>
<feature type="active site" evidence="3">
    <location>
        <position position="318"/>
    </location>
</feature>
<dbReference type="PANTHER" id="PTHR47966:SF51">
    <property type="entry name" value="BETA-SITE APP-CLEAVING ENZYME, ISOFORM A-RELATED"/>
    <property type="match status" value="1"/>
</dbReference>
<dbReference type="SUPFAM" id="SSF50630">
    <property type="entry name" value="Acid proteases"/>
    <property type="match status" value="1"/>
</dbReference>
<dbReference type="AlphaFoldDB" id="A0A165HUG6"/>
<dbReference type="GO" id="GO:0004190">
    <property type="term" value="F:aspartic-type endopeptidase activity"/>
    <property type="evidence" value="ECO:0007669"/>
    <property type="project" value="UniProtKB-KW"/>
</dbReference>
<name>A0A165HUG6_9APHY</name>
<keyword evidence="4 7" id="KW-0645">Protease</keyword>